<protein>
    <submittedName>
        <fullName evidence="2">Uncharacterized protein</fullName>
    </submittedName>
</protein>
<name>A0A7J8HTG1_ROUAE</name>
<dbReference type="EMBL" id="JACASE010000004">
    <property type="protein sequence ID" value="KAF6475012.1"/>
    <property type="molecule type" value="Genomic_DNA"/>
</dbReference>
<proteinExistence type="predicted"/>
<evidence type="ECO:0000256" key="1">
    <source>
        <dbReference type="SAM" id="MobiDB-lite"/>
    </source>
</evidence>
<evidence type="ECO:0000313" key="3">
    <source>
        <dbReference type="Proteomes" id="UP000593571"/>
    </source>
</evidence>
<organism evidence="2 3">
    <name type="scientific">Rousettus aegyptiacus</name>
    <name type="common">Egyptian fruit bat</name>
    <name type="synonym">Pteropus aegyptiacus</name>
    <dbReference type="NCBI Taxonomy" id="9407"/>
    <lineage>
        <taxon>Eukaryota</taxon>
        <taxon>Metazoa</taxon>
        <taxon>Chordata</taxon>
        <taxon>Craniata</taxon>
        <taxon>Vertebrata</taxon>
        <taxon>Euteleostomi</taxon>
        <taxon>Mammalia</taxon>
        <taxon>Eutheria</taxon>
        <taxon>Laurasiatheria</taxon>
        <taxon>Chiroptera</taxon>
        <taxon>Yinpterochiroptera</taxon>
        <taxon>Pteropodoidea</taxon>
        <taxon>Pteropodidae</taxon>
        <taxon>Rousettinae</taxon>
        <taxon>Rousettus</taxon>
    </lineage>
</organism>
<evidence type="ECO:0000313" key="2">
    <source>
        <dbReference type="EMBL" id="KAF6475012.1"/>
    </source>
</evidence>
<reference evidence="2 3" key="1">
    <citation type="journal article" date="2020" name="Nature">
        <title>Six reference-quality genomes reveal evolution of bat adaptations.</title>
        <authorList>
            <person name="Jebb D."/>
            <person name="Huang Z."/>
            <person name="Pippel M."/>
            <person name="Hughes G.M."/>
            <person name="Lavrichenko K."/>
            <person name="Devanna P."/>
            <person name="Winkler S."/>
            <person name="Jermiin L.S."/>
            <person name="Skirmuntt E.C."/>
            <person name="Katzourakis A."/>
            <person name="Burkitt-Gray L."/>
            <person name="Ray D.A."/>
            <person name="Sullivan K.A.M."/>
            <person name="Roscito J.G."/>
            <person name="Kirilenko B.M."/>
            <person name="Davalos L.M."/>
            <person name="Corthals A.P."/>
            <person name="Power M.L."/>
            <person name="Jones G."/>
            <person name="Ransome R.D."/>
            <person name="Dechmann D.K.N."/>
            <person name="Locatelli A.G."/>
            <person name="Puechmaille S.J."/>
            <person name="Fedrigo O."/>
            <person name="Jarvis E.D."/>
            <person name="Hiller M."/>
            <person name="Vernes S.C."/>
            <person name="Myers E.W."/>
            <person name="Teeling E.C."/>
        </authorList>
    </citation>
    <scope>NUCLEOTIDE SEQUENCE [LARGE SCALE GENOMIC DNA]</scope>
    <source>
        <strain evidence="2">MRouAeg1</strain>
        <tissue evidence="2">Muscle</tissue>
    </source>
</reference>
<comment type="caution">
    <text evidence="2">The sequence shown here is derived from an EMBL/GenBank/DDBJ whole genome shotgun (WGS) entry which is preliminary data.</text>
</comment>
<feature type="region of interest" description="Disordered" evidence="1">
    <location>
        <begin position="60"/>
        <end position="131"/>
    </location>
</feature>
<accession>A0A7J8HTG1</accession>
<keyword evidence="3" id="KW-1185">Reference proteome</keyword>
<dbReference type="AlphaFoldDB" id="A0A7J8HTG1"/>
<sequence>MLNHRFTSVVMVCTESHFLQTVCRHYLKHTRLQKEHLPRRSGEFCDLVMHGDVHKCGLRKQRTARAQDPDCLPGPSPGEERLLRSGGSARRRRQQRALQESSVRAPCLRRGRWSSGSPHTEGTRAAHPSRRSGVIDTWTAPWTPRNACVRRGHALRPIR</sequence>
<gene>
    <name evidence="2" type="ORF">HJG63_011105</name>
</gene>
<dbReference type="Proteomes" id="UP000593571">
    <property type="component" value="Unassembled WGS sequence"/>
</dbReference>